<dbReference type="InterPro" id="IPR036514">
    <property type="entry name" value="SGNH_hydro_sf"/>
</dbReference>
<accession>A0A4S4D5L0</accession>
<dbReference type="GO" id="GO:0016788">
    <property type="term" value="F:hydrolase activity, acting on ester bonds"/>
    <property type="evidence" value="ECO:0007669"/>
    <property type="project" value="InterPro"/>
</dbReference>
<dbReference type="Proteomes" id="UP000306102">
    <property type="component" value="Unassembled WGS sequence"/>
</dbReference>
<evidence type="ECO:0000313" key="4">
    <source>
        <dbReference type="Proteomes" id="UP000306102"/>
    </source>
</evidence>
<organism evidence="3 4">
    <name type="scientific">Camellia sinensis var. sinensis</name>
    <name type="common">China tea</name>
    <dbReference type="NCBI Taxonomy" id="542762"/>
    <lineage>
        <taxon>Eukaryota</taxon>
        <taxon>Viridiplantae</taxon>
        <taxon>Streptophyta</taxon>
        <taxon>Embryophyta</taxon>
        <taxon>Tracheophyta</taxon>
        <taxon>Spermatophyta</taxon>
        <taxon>Magnoliopsida</taxon>
        <taxon>eudicotyledons</taxon>
        <taxon>Gunneridae</taxon>
        <taxon>Pentapetalae</taxon>
        <taxon>asterids</taxon>
        <taxon>Ericales</taxon>
        <taxon>Theaceae</taxon>
        <taxon>Camellia</taxon>
    </lineage>
</organism>
<keyword evidence="2" id="KW-0732">Signal</keyword>
<dbReference type="PANTHER" id="PTHR45642">
    <property type="entry name" value="GDSL ESTERASE/LIPASE EXL3"/>
    <property type="match status" value="1"/>
</dbReference>
<evidence type="ECO:0000256" key="1">
    <source>
        <dbReference type="ARBA" id="ARBA00008668"/>
    </source>
</evidence>
<gene>
    <name evidence="3" type="ORF">TEA_023210</name>
</gene>
<proteinExistence type="inferred from homology"/>
<feature type="chain" id="PRO_5020373139" description="GDSL esterase/lipase" evidence="2">
    <location>
        <begin position="30"/>
        <end position="536"/>
    </location>
</feature>
<dbReference type="InterPro" id="IPR035669">
    <property type="entry name" value="SGNH_plant_lipase-like"/>
</dbReference>
<sequence length="536" mass="61013">MKPQHKHLLQLTLLFIVSVSLFMSKLSRAQTLTEQKASNHSISAVFVFGDSTVDPGNNNYIETVFKSNFPPYGKDFPNHIATGRFTNGRLVTDCIASYVGIKENVPPYLDSTLTMEQLMTGVSFASAASGLDPLTPQISGVLSMTKQMEYFREYKARLEIGIGKKRTQNLIKNAAFVISAGTNDFVINYFGPPVRRQSYTVLSYQQFLIQQLLHFIQRASCGGTLSQRRHPQYYRYCRHSKYCRCRRQLKLLRERKIGATKLQRQHLQRSSCGGTLSQRRHPKYCRYRCHPNYCRCRHHSKYFQYRHHPELLREIATASTTTVTTNLRREHITKSISGLEIPVYCGDPAKMGARTKEAFLGLVLRYNMADSRLGCGFRLEKLGVCAVRFTTASALAEVRTENRSAVAKYSCRNGKMLRIKRRGCIESLSSIARDYNRMLQNEILKVMTVGGPLIVYGDIYTPLIDMIQGRKYGFEEVNTGCCGTGFMETSFLCNPKSIVCPDATKYVFWDSIHPTEKTYSIIFNSLRSTIDYVIGI</sequence>
<evidence type="ECO:0008006" key="5">
    <source>
        <dbReference type="Google" id="ProtNLM"/>
    </source>
</evidence>
<dbReference type="AlphaFoldDB" id="A0A4S4D5L0"/>
<dbReference type="InterPro" id="IPR001087">
    <property type="entry name" value="GDSL"/>
</dbReference>
<keyword evidence="4" id="KW-1185">Reference proteome</keyword>
<dbReference type="Gene3D" id="3.40.50.1110">
    <property type="entry name" value="SGNH hydrolase"/>
    <property type="match status" value="2"/>
</dbReference>
<reference evidence="3 4" key="1">
    <citation type="journal article" date="2018" name="Proc. Natl. Acad. Sci. U.S.A.">
        <title>Draft genome sequence of Camellia sinensis var. sinensis provides insights into the evolution of the tea genome and tea quality.</title>
        <authorList>
            <person name="Wei C."/>
            <person name="Yang H."/>
            <person name="Wang S."/>
            <person name="Zhao J."/>
            <person name="Liu C."/>
            <person name="Gao L."/>
            <person name="Xia E."/>
            <person name="Lu Y."/>
            <person name="Tai Y."/>
            <person name="She G."/>
            <person name="Sun J."/>
            <person name="Cao H."/>
            <person name="Tong W."/>
            <person name="Gao Q."/>
            <person name="Li Y."/>
            <person name="Deng W."/>
            <person name="Jiang X."/>
            <person name="Wang W."/>
            <person name="Chen Q."/>
            <person name="Zhang S."/>
            <person name="Li H."/>
            <person name="Wu J."/>
            <person name="Wang P."/>
            <person name="Li P."/>
            <person name="Shi C."/>
            <person name="Zheng F."/>
            <person name="Jian J."/>
            <person name="Huang B."/>
            <person name="Shan D."/>
            <person name="Shi M."/>
            <person name="Fang C."/>
            <person name="Yue Y."/>
            <person name="Li F."/>
            <person name="Li D."/>
            <person name="Wei S."/>
            <person name="Han B."/>
            <person name="Jiang C."/>
            <person name="Yin Y."/>
            <person name="Xia T."/>
            <person name="Zhang Z."/>
            <person name="Bennetzen J.L."/>
            <person name="Zhao S."/>
            <person name="Wan X."/>
        </authorList>
    </citation>
    <scope>NUCLEOTIDE SEQUENCE [LARGE SCALE GENOMIC DNA]</scope>
    <source>
        <strain evidence="4">cv. Shuchazao</strain>
        <tissue evidence="3">Leaf</tissue>
    </source>
</reference>
<evidence type="ECO:0000313" key="3">
    <source>
        <dbReference type="EMBL" id="THF96555.1"/>
    </source>
</evidence>
<evidence type="ECO:0000256" key="2">
    <source>
        <dbReference type="SAM" id="SignalP"/>
    </source>
</evidence>
<dbReference type="STRING" id="542762.A0A4S4D5L0"/>
<feature type="signal peptide" evidence="2">
    <location>
        <begin position="1"/>
        <end position="29"/>
    </location>
</feature>
<dbReference type="PANTHER" id="PTHR45642:SF3">
    <property type="entry name" value="OS09G0540400 PROTEIN"/>
    <property type="match status" value="1"/>
</dbReference>
<dbReference type="InterPro" id="IPR050592">
    <property type="entry name" value="GDSL_lipolytic_enzyme"/>
</dbReference>
<name>A0A4S4D5L0_CAMSN</name>
<dbReference type="Pfam" id="PF00657">
    <property type="entry name" value="Lipase_GDSL"/>
    <property type="match status" value="2"/>
</dbReference>
<dbReference type="EMBL" id="SDRB02012840">
    <property type="protein sequence ID" value="THF96555.1"/>
    <property type="molecule type" value="Genomic_DNA"/>
</dbReference>
<comment type="similarity">
    <text evidence="1">Belongs to the 'GDSL' lipolytic enzyme family.</text>
</comment>
<protein>
    <recommendedName>
        <fullName evidence="5">GDSL esterase/lipase</fullName>
    </recommendedName>
</protein>
<dbReference type="CDD" id="cd01837">
    <property type="entry name" value="SGNH_plant_lipase_like"/>
    <property type="match status" value="1"/>
</dbReference>
<comment type="caution">
    <text evidence="3">The sequence shown here is derived from an EMBL/GenBank/DDBJ whole genome shotgun (WGS) entry which is preliminary data.</text>
</comment>